<keyword evidence="1" id="KW-1133">Transmembrane helix</keyword>
<dbReference type="EMBL" id="HACG01017893">
    <property type="protein sequence ID" value="CEK64758.1"/>
    <property type="molecule type" value="Transcribed_RNA"/>
</dbReference>
<evidence type="ECO:0000313" key="2">
    <source>
        <dbReference type="EMBL" id="CEK64758.1"/>
    </source>
</evidence>
<keyword evidence="1" id="KW-0812">Transmembrane</keyword>
<proteinExistence type="predicted"/>
<organism evidence="2">
    <name type="scientific">Arion vulgaris</name>
    <dbReference type="NCBI Taxonomy" id="1028688"/>
    <lineage>
        <taxon>Eukaryota</taxon>
        <taxon>Metazoa</taxon>
        <taxon>Spiralia</taxon>
        <taxon>Lophotrochozoa</taxon>
        <taxon>Mollusca</taxon>
        <taxon>Gastropoda</taxon>
        <taxon>Heterobranchia</taxon>
        <taxon>Euthyneura</taxon>
        <taxon>Panpulmonata</taxon>
        <taxon>Eupulmonata</taxon>
        <taxon>Stylommatophora</taxon>
        <taxon>Helicina</taxon>
        <taxon>Arionoidea</taxon>
        <taxon>Arionidae</taxon>
        <taxon>Arion</taxon>
    </lineage>
</organism>
<protein>
    <submittedName>
        <fullName evidence="2">Uncharacterized protein</fullName>
    </submittedName>
</protein>
<accession>A0A0B6Z899</accession>
<name>A0A0B6Z899_9EUPU</name>
<evidence type="ECO:0000256" key="1">
    <source>
        <dbReference type="SAM" id="Phobius"/>
    </source>
</evidence>
<feature type="transmembrane region" description="Helical" evidence="1">
    <location>
        <begin position="6"/>
        <end position="23"/>
    </location>
</feature>
<reference evidence="2" key="1">
    <citation type="submission" date="2014-12" db="EMBL/GenBank/DDBJ databases">
        <title>Insight into the proteome of Arion vulgaris.</title>
        <authorList>
            <person name="Aradska J."/>
            <person name="Bulat T."/>
            <person name="Smidak R."/>
            <person name="Sarate P."/>
            <person name="Gangsoo J."/>
            <person name="Sialana F."/>
            <person name="Bilban M."/>
            <person name="Lubec G."/>
        </authorList>
    </citation>
    <scope>NUCLEOTIDE SEQUENCE</scope>
    <source>
        <tissue evidence="2">Skin</tissue>
    </source>
</reference>
<dbReference type="AlphaFoldDB" id="A0A0B6Z899"/>
<keyword evidence="1" id="KW-0472">Membrane</keyword>
<gene>
    <name evidence="2" type="primary">ORF52828</name>
</gene>
<sequence>MKTNVLLVHLYHNFVVFNLIYIYDIKGKNLTFISNAHQREIELMQLTADGDQIDAAISIMGKNITSISNAHKRKI</sequence>